<organism evidence="8 9">
    <name type="scientific">Cucurbitaria berberidis CBS 394.84</name>
    <dbReference type="NCBI Taxonomy" id="1168544"/>
    <lineage>
        <taxon>Eukaryota</taxon>
        <taxon>Fungi</taxon>
        <taxon>Dikarya</taxon>
        <taxon>Ascomycota</taxon>
        <taxon>Pezizomycotina</taxon>
        <taxon>Dothideomycetes</taxon>
        <taxon>Pleosporomycetidae</taxon>
        <taxon>Pleosporales</taxon>
        <taxon>Pleosporineae</taxon>
        <taxon>Cucurbitariaceae</taxon>
        <taxon>Cucurbitaria</taxon>
    </lineage>
</organism>
<dbReference type="PRINTS" id="PR00465">
    <property type="entry name" value="EP450IV"/>
</dbReference>
<evidence type="ECO:0000256" key="1">
    <source>
        <dbReference type="ARBA" id="ARBA00001971"/>
    </source>
</evidence>
<dbReference type="GO" id="GO:0020037">
    <property type="term" value="F:heme binding"/>
    <property type="evidence" value="ECO:0007669"/>
    <property type="project" value="InterPro"/>
</dbReference>
<evidence type="ECO:0000256" key="5">
    <source>
        <dbReference type="ARBA" id="ARBA00023004"/>
    </source>
</evidence>
<gene>
    <name evidence="8" type="ORF">K460DRAFT_13651</name>
</gene>
<dbReference type="PANTHER" id="PTHR24304:SF2">
    <property type="entry name" value="24-HYDROXYCHOLESTEROL 7-ALPHA-HYDROXYLASE"/>
    <property type="match status" value="1"/>
</dbReference>
<keyword evidence="9" id="KW-1185">Reference proteome</keyword>
<dbReference type="AlphaFoldDB" id="A0A9P4GRB6"/>
<protein>
    <submittedName>
        <fullName evidence="8">Cytochrome P450</fullName>
    </submittedName>
</protein>
<dbReference type="RefSeq" id="XP_040792868.1">
    <property type="nucleotide sequence ID" value="XM_040926711.1"/>
</dbReference>
<evidence type="ECO:0000256" key="3">
    <source>
        <dbReference type="ARBA" id="ARBA00022617"/>
    </source>
</evidence>
<comment type="caution">
    <text evidence="8">The sequence shown here is derived from an EMBL/GenBank/DDBJ whole genome shotgun (WGS) entry which is preliminary data.</text>
</comment>
<sequence length="551" mass="61961">MDTSNATNSIDDRPRLFAALQHNPYIQAIVTVFVACLCTRILSSQWFEAAKYSNRRGIEPPTLPYWIPGLKHAFSMGYDSKRFLAKCLNKFGDGTPFFVDAAGQRLLLILDPEHIKGVLRSSKELDPNPFIHDKILSALMGSPQEAIDHYKSDGGNTDYIQTTHIRQHTTGSNLNALGKRLFDTLSRSVEQALLPQADSEWTEIPDLYAFFQHHVTLAIAETLLGSAIVQSYPEIISDLWTHIEHTDQFFMGLPRFVIPKAYAARDRLLENIRNWSKKVESLRQQNALGTHWDAVAGSQLLQERETLYGELPGHDVHGRAAQTLGLLYGGTSLTVPISFWYFFETARDRDLQHRVLDELKTHAVPESSSYNLMKLAACPLLRSMHAETTRYYSSNLTIREVIVPQYALGAKYVLGKGTTVFIPNKYAAQYTSAWAQVRPQAITKPLDTFWPERYIVAEKGKPERFSDVGLAGNWTSFGGGEHKCPGRHFARNIGIVTLAVLLGVFECEVLDLKGAHKTDPRLKEYAFGTMKPTGKVAARICRRPNRNSIPK</sequence>
<proteinExistence type="inferred from homology"/>
<keyword evidence="7" id="KW-0503">Monooxygenase</keyword>
<evidence type="ECO:0000256" key="4">
    <source>
        <dbReference type="ARBA" id="ARBA00022723"/>
    </source>
</evidence>
<dbReference type="GeneID" id="63843963"/>
<dbReference type="Pfam" id="PF00067">
    <property type="entry name" value="p450"/>
    <property type="match status" value="1"/>
</dbReference>
<keyword evidence="4 6" id="KW-0479">Metal-binding</keyword>
<dbReference type="OrthoDB" id="3366823at2759"/>
<dbReference type="InterPro" id="IPR002403">
    <property type="entry name" value="Cyt_P450_E_grp-IV"/>
</dbReference>
<evidence type="ECO:0000256" key="7">
    <source>
        <dbReference type="RuleBase" id="RU000461"/>
    </source>
</evidence>
<evidence type="ECO:0000313" key="9">
    <source>
        <dbReference type="Proteomes" id="UP000800039"/>
    </source>
</evidence>
<dbReference type="GO" id="GO:0008395">
    <property type="term" value="F:steroid hydroxylase activity"/>
    <property type="evidence" value="ECO:0007669"/>
    <property type="project" value="TreeGrafter"/>
</dbReference>
<dbReference type="Proteomes" id="UP000800039">
    <property type="component" value="Unassembled WGS sequence"/>
</dbReference>
<dbReference type="CDD" id="cd11040">
    <property type="entry name" value="CYP7_CYP8-like"/>
    <property type="match status" value="1"/>
</dbReference>
<evidence type="ECO:0000256" key="2">
    <source>
        <dbReference type="ARBA" id="ARBA00010617"/>
    </source>
</evidence>
<keyword evidence="3 6" id="KW-0349">Heme</keyword>
<dbReference type="InterPro" id="IPR036396">
    <property type="entry name" value="Cyt_P450_sf"/>
</dbReference>
<dbReference type="GO" id="GO:0005506">
    <property type="term" value="F:iron ion binding"/>
    <property type="evidence" value="ECO:0007669"/>
    <property type="project" value="InterPro"/>
</dbReference>
<feature type="binding site" description="axial binding residue" evidence="6">
    <location>
        <position position="484"/>
    </location>
    <ligand>
        <name>heme</name>
        <dbReference type="ChEBI" id="CHEBI:30413"/>
    </ligand>
    <ligandPart>
        <name>Fe</name>
        <dbReference type="ChEBI" id="CHEBI:18248"/>
    </ligandPart>
</feature>
<comment type="cofactor">
    <cofactor evidence="1 6">
        <name>heme</name>
        <dbReference type="ChEBI" id="CHEBI:30413"/>
    </cofactor>
</comment>
<keyword evidence="5 6" id="KW-0408">Iron</keyword>
<accession>A0A9P4GRB6</accession>
<dbReference type="PANTHER" id="PTHR24304">
    <property type="entry name" value="CYTOCHROME P450 FAMILY 7"/>
    <property type="match status" value="1"/>
</dbReference>
<reference evidence="8" key="1">
    <citation type="submission" date="2020-01" db="EMBL/GenBank/DDBJ databases">
        <authorList>
            <consortium name="DOE Joint Genome Institute"/>
            <person name="Haridas S."/>
            <person name="Albert R."/>
            <person name="Binder M."/>
            <person name="Bloem J."/>
            <person name="Labutti K."/>
            <person name="Salamov A."/>
            <person name="Andreopoulos B."/>
            <person name="Baker S.E."/>
            <person name="Barry K."/>
            <person name="Bills G."/>
            <person name="Bluhm B.H."/>
            <person name="Cannon C."/>
            <person name="Castanera R."/>
            <person name="Culley D.E."/>
            <person name="Daum C."/>
            <person name="Ezra D."/>
            <person name="Gonzalez J.B."/>
            <person name="Henrissat B."/>
            <person name="Kuo A."/>
            <person name="Liang C."/>
            <person name="Lipzen A."/>
            <person name="Lutzoni F."/>
            <person name="Magnuson J."/>
            <person name="Mondo S."/>
            <person name="Nolan M."/>
            <person name="Ohm R."/>
            <person name="Pangilinan J."/>
            <person name="Park H.-J."/>
            <person name="Ramirez L."/>
            <person name="Alfaro M."/>
            <person name="Sun H."/>
            <person name="Tritt A."/>
            <person name="Yoshinaga Y."/>
            <person name="Zwiers L.-H."/>
            <person name="Turgeon B.G."/>
            <person name="Goodwin S.B."/>
            <person name="Spatafora J.W."/>
            <person name="Crous P.W."/>
            <person name="Grigoriev I.V."/>
        </authorList>
    </citation>
    <scope>NUCLEOTIDE SEQUENCE</scope>
    <source>
        <strain evidence="8">CBS 394.84</strain>
    </source>
</reference>
<keyword evidence="7" id="KW-0560">Oxidoreductase</keyword>
<dbReference type="GO" id="GO:0016705">
    <property type="term" value="F:oxidoreductase activity, acting on paired donors, with incorporation or reduction of molecular oxygen"/>
    <property type="evidence" value="ECO:0007669"/>
    <property type="project" value="InterPro"/>
</dbReference>
<dbReference type="InterPro" id="IPR001128">
    <property type="entry name" value="Cyt_P450"/>
</dbReference>
<dbReference type="InterPro" id="IPR050529">
    <property type="entry name" value="CYP450_sterol_14alpha_dmase"/>
</dbReference>
<name>A0A9P4GRB6_9PLEO</name>
<dbReference type="PROSITE" id="PS00086">
    <property type="entry name" value="CYTOCHROME_P450"/>
    <property type="match status" value="1"/>
</dbReference>
<dbReference type="EMBL" id="ML976614">
    <property type="protein sequence ID" value="KAF1850305.1"/>
    <property type="molecule type" value="Genomic_DNA"/>
</dbReference>
<comment type="similarity">
    <text evidence="2 7">Belongs to the cytochrome P450 family.</text>
</comment>
<evidence type="ECO:0000256" key="6">
    <source>
        <dbReference type="PIRSR" id="PIRSR602403-1"/>
    </source>
</evidence>
<dbReference type="InterPro" id="IPR017972">
    <property type="entry name" value="Cyt_P450_CS"/>
</dbReference>
<evidence type="ECO:0000313" key="8">
    <source>
        <dbReference type="EMBL" id="KAF1850305.1"/>
    </source>
</evidence>
<dbReference type="Gene3D" id="1.10.630.10">
    <property type="entry name" value="Cytochrome P450"/>
    <property type="match status" value="1"/>
</dbReference>
<dbReference type="SUPFAM" id="SSF48264">
    <property type="entry name" value="Cytochrome P450"/>
    <property type="match status" value="1"/>
</dbReference>